<protein>
    <submittedName>
        <fullName evidence="1">Uncharacterized protein</fullName>
    </submittedName>
</protein>
<comment type="caution">
    <text evidence="1">The sequence shown here is derived from an EMBL/GenBank/DDBJ whole genome shotgun (WGS) entry which is preliminary data.</text>
</comment>
<evidence type="ECO:0000313" key="2">
    <source>
        <dbReference type="Proteomes" id="UP001176961"/>
    </source>
</evidence>
<dbReference type="InterPro" id="IPR013083">
    <property type="entry name" value="Znf_RING/FYVE/PHD"/>
</dbReference>
<dbReference type="EMBL" id="CATQJL010000316">
    <property type="protein sequence ID" value="CAJ0606828.1"/>
    <property type="molecule type" value="Genomic_DNA"/>
</dbReference>
<accession>A0AA36ME94</accession>
<reference evidence="1" key="1">
    <citation type="submission" date="2023-07" db="EMBL/GenBank/DDBJ databases">
        <authorList>
            <consortium name="CYATHOMIX"/>
        </authorList>
    </citation>
    <scope>NUCLEOTIDE SEQUENCE</scope>
    <source>
        <strain evidence="1">N/A</strain>
    </source>
</reference>
<sequence length="114" mass="12949">MDKHATQQDLIVSTQAGRWQITDGSATYNIQEHFYPCDSEGSHLRKNGEEKRGPLQVFPDYDVDDRDTCTAYLRMELVEGTGDVHWIQCPTCDNWSHMQCINGEYPGDGTVLLP</sequence>
<dbReference type="SUPFAM" id="SSF57903">
    <property type="entry name" value="FYVE/PHD zinc finger"/>
    <property type="match status" value="1"/>
</dbReference>
<organism evidence="1 2">
    <name type="scientific">Cylicocyclus nassatus</name>
    <name type="common">Nematode worm</name>
    <dbReference type="NCBI Taxonomy" id="53992"/>
    <lineage>
        <taxon>Eukaryota</taxon>
        <taxon>Metazoa</taxon>
        <taxon>Ecdysozoa</taxon>
        <taxon>Nematoda</taxon>
        <taxon>Chromadorea</taxon>
        <taxon>Rhabditida</taxon>
        <taxon>Rhabditina</taxon>
        <taxon>Rhabditomorpha</taxon>
        <taxon>Strongyloidea</taxon>
        <taxon>Strongylidae</taxon>
        <taxon>Cylicocyclus</taxon>
    </lineage>
</organism>
<gene>
    <name evidence="1" type="ORF">CYNAS_LOCUS18811</name>
</gene>
<name>A0AA36ME94_CYLNA</name>
<proteinExistence type="predicted"/>
<dbReference type="AlphaFoldDB" id="A0AA36ME94"/>
<dbReference type="Proteomes" id="UP001176961">
    <property type="component" value="Unassembled WGS sequence"/>
</dbReference>
<dbReference type="Gene3D" id="3.30.40.10">
    <property type="entry name" value="Zinc/RING finger domain, C3HC4 (zinc finger)"/>
    <property type="match status" value="1"/>
</dbReference>
<dbReference type="InterPro" id="IPR011011">
    <property type="entry name" value="Znf_FYVE_PHD"/>
</dbReference>
<evidence type="ECO:0000313" key="1">
    <source>
        <dbReference type="EMBL" id="CAJ0606828.1"/>
    </source>
</evidence>
<keyword evidence="2" id="KW-1185">Reference proteome</keyword>